<dbReference type="InterPro" id="IPR036164">
    <property type="entry name" value="bL21-like_sf"/>
</dbReference>
<dbReference type="AlphaFoldDB" id="A0A644THD2"/>
<proteinExistence type="inferred from homology"/>
<keyword evidence="5" id="KW-0687">Ribonucleoprotein</keyword>
<comment type="similarity">
    <text evidence="1">Belongs to the bacterial ribosomal protein bL21 family.</text>
</comment>
<organism evidence="6">
    <name type="scientific">bioreactor metagenome</name>
    <dbReference type="NCBI Taxonomy" id="1076179"/>
    <lineage>
        <taxon>unclassified sequences</taxon>
        <taxon>metagenomes</taxon>
        <taxon>ecological metagenomes</taxon>
    </lineage>
</organism>
<dbReference type="GO" id="GO:0006412">
    <property type="term" value="P:translation"/>
    <property type="evidence" value="ECO:0007669"/>
    <property type="project" value="InterPro"/>
</dbReference>
<reference evidence="6" key="1">
    <citation type="submission" date="2019-08" db="EMBL/GenBank/DDBJ databases">
        <authorList>
            <person name="Kucharzyk K."/>
            <person name="Murdoch R.W."/>
            <person name="Higgins S."/>
            <person name="Loffler F."/>
        </authorList>
    </citation>
    <scope>NUCLEOTIDE SEQUENCE</scope>
</reference>
<dbReference type="GO" id="GO:0003735">
    <property type="term" value="F:structural constituent of ribosome"/>
    <property type="evidence" value="ECO:0007669"/>
    <property type="project" value="InterPro"/>
</dbReference>
<evidence type="ECO:0000256" key="5">
    <source>
        <dbReference type="ARBA" id="ARBA00023274"/>
    </source>
</evidence>
<keyword evidence="3" id="KW-0694">RNA-binding</keyword>
<evidence type="ECO:0000256" key="2">
    <source>
        <dbReference type="ARBA" id="ARBA00022730"/>
    </source>
</evidence>
<evidence type="ECO:0000256" key="4">
    <source>
        <dbReference type="ARBA" id="ARBA00022980"/>
    </source>
</evidence>
<dbReference type="HAMAP" id="MF_01363">
    <property type="entry name" value="Ribosomal_bL21"/>
    <property type="match status" value="1"/>
</dbReference>
<sequence>MYAIVEINGKQYRAEKGAKLRVDRIEKEAGASLSFDKVLLLSDESGVKVGSPYVQGANVTATVDAELKADKVIVFKYKPKKDYRRTQGHRQRYTLVTVQEIVGA</sequence>
<dbReference type="Pfam" id="PF00829">
    <property type="entry name" value="Ribosomal_L21p"/>
    <property type="match status" value="1"/>
</dbReference>
<comment type="caution">
    <text evidence="6">The sequence shown here is derived from an EMBL/GenBank/DDBJ whole genome shotgun (WGS) entry which is preliminary data.</text>
</comment>
<evidence type="ECO:0000256" key="3">
    <source>
        <dbReference type="ARBA" id="ARBA00022884"/>
    </source>
</evidence>
<evidence type="ECO:0000256" key="1">
    <source>
        <dbReference type="ARBA" id="ARBA00008563"/>
    </source>
</evidence>
<evidence type="ECO:0000313" key="6">
    <source>
        <dbReference type="EMBL" id="MPL66415.1"/>
    </source>
</evidence>
<dbReference type="EMBL" id="VSSQ01000032">
    <property type="protein sequence ID" value="MPL66415.1"/>
    <property type="molecule type" value="Genomic_DNA"/>
</dbReference>
<gene>
    <name evidence="6" type="primary">rplU_7</name>
    <name evidence="6" type="ORF">SDC9_12089</name>
</gene>
<dbReference type="PANTHER" id="PTHR21349">
    <property type="entry name" value="50S RIBOSOMAL PROTEIN L21"/>
    <property type="match status" value="1"/>
</dbReference>
<protein>
    <submittedName>
        <fullName evidence="6">50S ribosomal protein L21</fullName>
    </submittedName>
</protein>
<dbReference type="PROSITE" id="PS01169">
    <property type="entry name" value="RIBOSOMAL_L21"/>
    <property type="match status" value="1"/>
</dbReference>
<dbReference type="PANTHER" id="PTHR21349:SF0">
    <property type="entry name" value="LARGE RIBOSOMAL SUBUNIT PROTEIN BL21M"/>
    <property type="match status" value="1"/>
</dbReference>
<accession>A0A644THD2</accession>
<keyword evidence="4 6" id="KW-0689">Ribosomal protein</keyword>
<dbReference type="InterPro" id="IPR001787">
    <property type="entry name" value="Ribosomal_bL21"/>
</dbReference>
<keyword evidence="2" id="KW-0699">rRNA-binding</keyword>
<dbReference type="InterPro" id="IPR018258">
    <property type="entry name" value="Ribosomal_bL21_CS"/>
</dbReference>
<dbReference type="GO" id="GO:1990904">
    <property type="term" value="C:ribonucleoprotein complex"/>
    <property type="evidence" value="ECO:0007669"/>
    <property type="project" value="UniProtKB-KW"/>
</dbReference>
<dbReference type="GO" id="GO:0019843">
    <property type="term" value="F:rRNA binding"/>
    <property type="evidence" value="ECO:0007669"/>
    <property type="project" value="UniProtKB-KW"/>
</dbReference>
<dbReference type="GO" id="GO:0005737">
    <property type="term" value="C:cytoplasm"/>
    <property type="evidence" value="ECO:0007669"/>
    <property type="project" value="UniProtKB-ARBA"/>
</dbReference>
<dbReference type="InterPro" id="IPR028909">
    <property type="entry name" value="bL21-like"/>
</dbReference>
<dbReference type="NCBIfam" id="TIGR00061">
    <property type="entry name" value="L21"/>
    <property type="match status" value="1"/>
</dbReference>
<dbReference type="SUPFAM" id="SSF141091">
    <property type="entry name" value="L21p-like"/>
    <property type="match status" value="1"/>
</dbReference>
<dbReference type="GO" id="GO:0005840">
    <property type="term" value="C:ribosome"/>
    <property type="evidence" value="ECO:0007669"/>
    <property type="project" value="UniProtKB-KW"/>
</dbReference>
<name>A0A644THD2_9ZZZZ</name>